<evidence type="ECO:0000313" key="2">
    <source>
        <dbReference type="EMBL" id="MXV50409.1"/>
    </source>
</evidence>
<gene>
    <name evidence="2" type="ORF">GS399_05440</name>
</gene>
<name>A0A7K1Y8K5_9SPHI</name>
<evidence type="ECO:0000256" key="1">
    <source>
        <dbReference type="SAM" id="Coils"/>
    </source>
</evidence>
<dbReference type="AlphaFoldDB" id="A0A7K1Y8K5"/>
<comment type="caution">
    <text evidence="2">The sequence shown here is derived from an EMBL/GenBank/DDBJ whole genome shotgun (WGS) entry which is preliminary data.</text>
</comment>
<accession>A0A7K1Y8K5</accession>
<organism evidence="2 3">
    <name type="scientific">Hufsiella arboris</name>
    <dbReference type="NCBI Taxonomy" id="2695275"/>
    <lineage>
        <taxon>Bacteria</taxon>
        <taxon>Pseudomonadati</taxon>
        <taxon>Bacteroidota</taxon>
        <taxon>Sphingobacteriia</taxon>
        <taxon>Sphingobacteriales</taxon>
        <taxon>Sphingobacteriaceae</taxon>
        <taxon>Hufsiella</taxon>
    </lineage>
</organism>
<evidence type="ECO:0000313" key="3">
    <source>
        <dbReference type="Proteomes" id="UP000466586"/>
    </source>
</evidence>
<dbReference type="RefSeq" id="WP_160843585.1">
    <property type="nucleotide sequence ID" value="NZ_WVHT01000002.1"/>
</dbReference>
<sequence>MNAKLLKKIEELTLYLIEMEKDLARQQSLIEGQACEIKKLKKKMKVIYPRNYSWGDSF</sequence>
<proteinExistence type="predicted"/>
<protein>
    <submittedName>
        <fullName evidence="2">Uncharacterized protein</fullName>
    </submittedName>
</protein>
<keyword evidence="1" id="KW-0175">Coiled coil</keyword>
<dbReference type="EMBL" id="WVHT01000002">
    <property type="protein sequence ID" value="MXV50409.1"/>
    <property type="molecule type" value="Genomic_DNA"/>
</dbReference>
<feature type="coiled-coil region" evidence="1">
    <location>
        <begin position="2"/>
        <end position="43"/>
    </location>
</feature>
<reference evidence="2 3" key="1">
    <citation type="submission" date="2019-11" db="EMBL/GenBank/DDBJ databases">
        <title>Pedobacter sp. HMF7647 Genome sequencing and assembly.</title>
        <authorList>
            <person name="Kang H."/>
            <person name="Kim H."/>
            <person name="Joh K."/>
        </authorList>
    </citation>
    <scope>NUCLEOTIDE SEQUENCE [LARGE SCALE GENOMIC DNA]</scope>
    <source>
        <strain evidence="2 3">HMF7647</strain>
    </source>
</reference>
<keyword evidence="3" id="KW-1185">Reference proteome</keyword>
<dbReference type="Proteomes" id="UP000466586">
    <property type="component" value="Unassembled WGS sequence"/>
</dbReference>